<keyword evidence="2" id="KW-1185">Reference proteome</keyword>
<comment type="caution">
    <text evidence="1">The sequence shown here is derived from an EMBL/GenBank/DDBJ whole genome shotgun (WGS) entry which is preliminary data.</text>
</comment>
<name>A0ACA9PEL0_9GLOM</name>
<proteinExistence type="predicted"/>
<feature type="non-terminal residue" evidence="1">
    <location>
        <position position="1"/>
    </location>
</feature>
<evidence type="ECO:0000313" key="2">
    <source>
        <dbReference type="Proteomes" id="UP000789860"/>
    </source>
</evidence>
<accession>A0ACA9PEL0</accession>
<organism evidence="1 2">
    <name type="scientific">Scutellospora calospora</name>
    <dbReference type="NCBI Taxonomy" id="85575"/>
    <lineage>
        <taxon>Eukaryota</taxon>
        <taxon>Fungi</taxon>
        <taxon>Fungi incertae sedis</taxon>
        <taxon>Mucoromycota</taxon>
        <taxon>Glomeromycotina</taxon>
        <taxon>Glomeromycetes</taxon>
        <taxon>Diversisporales</taxon>
        <taxon>Gigasporaceae</taxon>
        <taxon>Scutellospora</taxon>
    </lineage>
</organism>
<gene>
    <name evidence="1" type="ORF">SCALOS_LOCUS10404</name>
</gene>
<evidence type="ECO:0000313" key="1">
    <source>
        <dbReference type="EMBL" id="CAG8698500.1"/>
    </source>
</evidence>
<sequence length="94" mass="10847">LVRHYINALFELQKEPDGIVSVKFKDSLSAEACVLKMNGRFFAGRRIEAQIFDGKQKYQKTSSKSNETEEEESNRLEKYAKWLEQNDSGGKKDN</sequence>
<dbReference type="EMBL" id="CAJVPM010038565">
    <property type="protein sequence ID" value="CAG8698500.1"/>
    <property type="molecule type" value="Genomic_DNA"/>
</dbReference>
<dbReference type="Proteomes" id="UP000789860">
    <property type="component" value="Unassembled WGS sequence"/>
</dbReference>
<protein>
    <submittedName>
        <fullName evidence="1">72_t:CDS:1</fullName>
    </submittedName>
</protein>
<reference evidence="1" key="1">
    <citation type="submission" date="2021-06" db="EMBL/GenBank/DDBJ databases">
        <authorList>
            <person name="Kallberg Y."/>
            <person name="Tangrot J."/>
            <person name="Rosling A."/>
        </authorList>
    </citation>
    <scope>NUCLEOTIDE SEQUENCE</scope>
    <source>
        <strain evidence="1">AU212A</strain>
    </source>
</reference>